<reference evidence="2 3" key="1">
    <citation type="submission" date="2014-09" db="EMBL/GenBank/DDBJ databases">
        <title>Draft genome of Bradyrhizobium japonicum Is-34.</title>
        <authorList>
            <person name="Tsurumaru H."/>
            <person name="Yamakawa T."/>
            <person name="Hashimoto S."/>
            <person name="Okizaki K."/>
            <person name="Kanesaki Y."/>
            <person name="Yoshikawa H."/>
            <person name="Yajima S."/>
        </authorList>
    </citation>
    <scope>NUCLEOTIDE SEQUENCE [LARGE SCALE GENOMIC DNA]</scope>
    <source>
        <strain evidence="2 3">Is-34</strain>
    </source>
</reference>
<evidence type="ECO:0000313" key="3">
    <source>
        <dbReference type="Proteomes" id="UP000030377"/>
    </source>
</evidence>
<comment type="caution">
    <text evidence="2">The sequence shown here is derived from an EMBL/GenBank/DDBJ whole genome shotgun (WGS) entry which is preliminary data.</text>
</comment>
<protein>
    <recommendedName>
        <fullName evidence="1">Bacterial transcriptional activator domain-containing protein</fullName>
    </recommendedName>
</protein>
<gene>
    <name evidence="2" type="ORF">MA20_26955</name>
</gene>
<evidence type="ECO:0000259" key="1">
    <source>
        <dbReference type="SMART" id="SM01043"/>
    </source>
</evidence>
<sequence>MGGLSVAFAGREIRIKSRKSRAVLGYLALTDRHQETRERLVGLLWSESDEYKARASLRQVLHELREAFLEAGYDGLQIEKMLVEMDRDRLHVDLLDTLREAEAQQAHPLLMSAPGVMETLLAGLDDIDPSFRVWLLAKRQTFHDRISRALEAGLRNLGLAVASRRALAEAILNLDPTHEEACRYAMQTRAEEGDLSGALRVYKTLWNILDDEYGMEPSAKTQQLIADIKNGQFEGEAASVAGDQMQRDGVQGAAADEAPRQSPASSRAAAKIAILVDPFSMNGVSADRVHLVTGFRHHLIACLTKFREWYVGDGTAQQPAAPGERAAASRYSVAATAYQAGDTISMVLTLRETNTGVYIWSDTFELKLENWFQVQQRIVQRTALSVNVYLSTERLTRVAVAPDVSLDIYDRWLRAQASFGSFSAEHWRASTALLTEAIAVAPNFSPSYSALVQMNNTEHLVFPGLFRDLTKARSTLELARTAVQLDPVDSRAQLCLGWSQAMLMQYSEASAHVDLACELNGNDPWTLLSAASCQGFCGNFERGNELVAEALKVFWSPPPLHWPYRAVLQFMRGNYLEAIEGIDRANNVAKTLPGWKAAALYHLGRTEEARLEARKFLDGIRAIWFGKPPADQDIALWLLHAHPIARREDWERLRDGIGGAGVPVVGFRHHAW</sequence>
<feature type="domain" description="Bacterial transcriptional activator" evidence="1">
    <location>
        <begin position="92"/>
        <end position="229"/>
    </location>
</feature>
<dbReference type="InterPro" id="IPR005158">
    <property type="entry name" value="BTAD"/>
</dbReference>
<dbReference type="InterPro" id="IPR051677">
    <property type="entry name" value="AfsR-DnrI-RedD_regulator"/>
</dbReference>
<dbReference type="AlphaFoldDB" id="A0A0A3XPT6"/>
<dbReference type="Gene3D" id="1.25.40.10">
    <property type="entry name" value="Tetratricopeptide repeat domain"/>
    <property type="match status" value="2"/>
</dbReference>
<dbReference type="SUPFAM" id="SSF46894">
    <property type="entry name" value="C-terminal effector domain of the bipartite response regulators"/>
    <property type="match status" value="1"/>
</dbReference>
<dbReference type="SMART" id="SM01043">
    <property type="entry name" value="BTAD"/>
    <property type="match status" value="1"/>
</dbReference>
<dbReference type="SUPFAM" id="SSF48452">
    <property type="entry name" value="TPR-like"/>
    <property type="match status" value="2"/>
</dbReference>
<dbReference type="EMBL" id="JRPN01000020">
    <property type="protein sequence ID" value="KGT76427.1"/>
    <property type="molecule type" value="Genomic_DNA"/>
</dbReference>
<evidence type="ECO:0000313" key="2">
    <source>
        <dbReference type="EMBL" id="KGT76427.1"/>
    </source>
</evidence>
<organism evidence="2 3">
    <name type="scientific">Bradyrhizobium japonicum</name>
    <dbReference type="NCBI Taxonomy" id="375"/>
    <lineage>
        <taxon>Bacteria</taxon>
        <taxon>Pseudomonadati</taxon>
        <taxon>Pseudomonadota</taxon>
        <taxon>Alphaproteobacteria</taxon>
        <taxon>Hyphomicrobiales</taxon>
        <taxon>Nitrobacteraceae</taxon>
        <taxon>Bradyrhizobium</taxon>
    </lineage>
</organism>
<dbReference type="GO" id="GO:0006355">
    <property type="term" value="P:regulation of DNA-templated transcription"/>
    <property type="evidence" value="ECO:0007669"/>
    <property type="project" value="InterPro"/>
</dbReference>
<name>A0A0A3XPT6_BRAJP</name>
<dbReference type="GO" id="GO:0003677">
    <property type="term" value="F:DNA binding"/>
    <property type="evidence" value="ECO:0007669"/>
    <property type="project" value="InterPro"/>
</dbReference>
<dbReference type="InterPro" id="IPR011990">
    <property type="entry name" value="TPR-like_helical_dom_sf"/>
</dbReference>
<dbReference type="Pfam" id="PF03704">
    <property type="entry name" value="BTAD"/>
    <property type="match status" value="1"/>
</dbReference>
<accession>A0A0A3XPT6</accession>
<dbReference type="Proteomes" id="UP000030377">
    <property type="component" value="Unassembled WGS sequence"/>
</dbReference>
<dbReference type="InterPro" id="IPR016032">
    <property type="entry name" value="Sig_transdc_resp-reg_C-effctor"/>
</dbReference>
<proteinExistence type="predicted"/>
<dbReference type="PANTHER" id="PTHR35807">
    <property type="entry name" value="TRANSCRIPTIONAL REGULATOR REDD-RELATED"/>
    <property type="match status" value="1"/>
</dbReference>